<feature type="transmembrane region" description="Helical" evidence="1">
    <location>
        <begin position="159"/>
        <end position="184"/>
    </location>
</feature>
<feature type="transmembrane region" description="Helical" evidence="1">
    <location>
        <begin position="57"/>
        <end position="74"/>
    </location>
</feature>
<dbReference type="PANTHER" id="PTHR31061">
    <property type="entry name" value="LD22376P"/>
    <property type="match status" value="1"/>
</dbReference>
<feature type="transmembrane region" description="Helical" evidence="1">
    <location>
        <begin position="26"/>
        <end position="45"/>
    </location>
</feature>
<accession>A0AAN9FJ40</accession>
<dbReference type="Pfam" id="PF07786">
    <property type="entry name" value="HGSNAT_cat"/>
    <property type="match status" value="1"/>
</dbReference>
<feature type="transmembrane region" description="Helical" evidence="1">
    <location>
        <begin position="307"/>
        <end position="329"/>
    </location>
</feature>
<feature type="transmembrane region" description="Helical" evidence="1">
    <location>
        <begin position="127"/>
        <end position="147"/>
    </location>
</feature>
<dbReference type="PANTHER" id="PTHR31061:SF28">
    <property type="entry name" value="HEPARAN-ALPHA-GLUCOSAMINIDE N-ACETYLTRANSFERASE-LIKE"/>
    <property type="match status" value="1"/>
</dbReference>
<keyword evidence="4" id="KW-1185">Reference proteome</keyword>
<reference evidence="3 4" key="1">
    <citation type="submission" date="2024-01" db="EMBL/GenBank/DDBJ databases">
        <title>The genomes of 5 underutilized Papilionoideae crops provide insights into root nodulation and disease resistanc.</title>
        <authorList>
            <person name="Yuan L."/>
        </authorList>
    </citation>
    <scope>NUCLEOTIDE SEQUENCE [LARGE SCALE GENOMIC DNA]</scope>
    <source>
        <strain evidence="3">ZHUSHIDOU_FW_LH</strain>
        <tissue evidence="3">Leaf</tissue>
    </source>
</reference>
<sequence length="427" mass="47784">MAEESQVKPTTTTTVRVVSLDVFRGLSVFLMMLVDYGGSMLPIISHAPWNGLHLADFVMPFFLFILGISLSLLFKRRPHSRHQATSTAFLRALKIFALGILLQGGYFHGTTSFTYGVDFLRIRFLGILQRISIGYIVAALCEIWLTAPQPQGRTQFSFFNCYYCHWFVALILLALYSGLLYGLYVPDWQFDISASTSSLFPNDGGNVYTVNCSVRGDLGPACNSAGMIDRYILGLDHLYRKPVYRNLKECNMSAKGQILDSSPSWCHAPFDPEGILSSITAAVSCIIGLQYGHVLAHLEDHKGRLKYWLRFSVSFLALGLFLALIGIPINKSLFTISYMLLTSAASGLTFIVLYVLVDVYDHRRLTSVLEWMGKHALSIFVLVSSNLAVIAIQGFYWTKPENNIILWIVSRFVQKNNNILTSYSTAA</sequence>
<feature type="transmembrane region" description="Helical" evidence="1">
    <location>
        <begin position="377"/>
        <end position="397"/>
    </location>
</feature>
<comment type="caution">
    <text evidence="3">The sequence shown here is derived from an EMBL/GenBank/DDBJ whole genome shotgun (WGS) entry which is preliminary data.</text>
</comment>
<organism evidence="3 4">
    <name type="scientific">Crotalaria pallida</name>
    <name type="common">Smooth rattlebox</name>
    <name type="synonym">Crotalaria striata</name>
    <dbReference type="NCBI Taxonomy" id="3830"/>
    <lineage>
        <taxon>Eukaryota</taxon>
        <taxon>Viridiplantae</taxon>
        <taxon>Streptophyta</taxon>
        <taxon>Embryophyta</taxon>
        <taxon>Tracheophyta</taxon>
        <taxon>Spermatophyta</taxon>
        <taxon>Magnoliopsida</taxon>
        <taxon>eudicotyledons</taxon>
        <taxon>Gunneridae</taxon>
        <taxon>Pentapetalae</taxon>
        <taxon>rosids</taxon>
        <taxon>fabids</taxon>
        <taxon>Fabales</taxon>
        <taxon>Fabaceae</taxon>
        <taxon>Papilionoideae</taxon>
        <taxon>50 kb inversion clade</taxon>
        <taxon>genistoids sensu lato</taxon>
        <taxon>core genistoids</taxon>
        <taxon>Crotalarieae</taxon>
        <taxon>Crotalaria</taxon>
    </lineage>
</organism>
<dbReference type="Proteomes" id="UP001372338">
    <property type="component" value="Unassembled WGS sequence"/>
</dbReference>
<proteinExistence type="predicted"/>
<dbReference type="AlphaFoldDB" id="A0AAN9FJ40"/>
<evidence type="ECO:0000259" key="2">
    <source>
        <dbReference type="Pfam" id="PF07786"/>
    </source>
</evidence>
<gene>
    <name evidence="3" type="ORF">RIF29_18564</name>
</gene>
<feature type="transmembrane region" description="Helical" evidence="1">
    <location>
        <begin position="275"/>
        <end position="295"/>
    </location>
</feature>
<feature type="transmembrane region" description="Helical" evidence="1">
    <location>
        <begin position="95"/>
        <end position="115"/>
    </location>
</feature>
<keyword evidence="1" id="KW-0812">Transmembrane</keyword>
<name>A0AAN9FJ40_CROPI</name>
<protein>
    <recommendedName>
        <fullName evidence="2">Heparan-alpha-glucosaminide N-acetyltransferase catalytic domain-containing protein</fullName>
    </recommendedName>
</protein>
<feature type="transmembrane region" description="Helical" evidence="1">
    <location>
        <begin position="335"/>
        <end position="357"/>
    </location>
</feature>
<keyword evidence="1" id="KW-0472">Membrane</keyword>
<dbReference type="InterPro" id="IPR012429">
    <property type="entry name" value="HGSNAT_cat"/>
</dbReference>
<evidence type="ECO:0000313" key="4">
    <source>
        <dbReference type="Proteomes" id="UP001372338"/>
    </source>
</evidence>
<keyword evidence="1" id="KW-1133">Transmembrane helix</keyword>
<evidence type="ECO:0000256" key="1">
    <source>
        <dbReference type="SAM" id="Phobius"/>
    </source>
</evidence>
<evidence type="ECO:0000313" key="3">
    <source>
        <dbReference type="EMBL" id="KAK7277412.1"/>
    </source>
</evidence>
<feature type="domain" description="Heparan-alpha-glucosaminide N-acetyltransferase catalytic" evidence="2">
    <location>
        <begin position="16"/>
        <end position="141"/>
    </location>
</feature>
<dbReference type="EMBL" id="JAYWIO010000003">
    <property type="protein sequence ID" value="KAK7277412.1"/>
    <property type="molecule type" value="Genomic_DNA"/>
</dbReference>